<dbReference type="Proteomes" id="UP001295444">
    <property type="component" value="Chromosome 06"/>
</dbReference>
<evidence type="ECO:0000256" key="4">
    <source>
        <dbReference type="ARBA" id="ARBA00023157"/>
    </source>
</evidence>
<dbReference type="PANTHER" id="PTHR11385:SF14">
    <property type="entry name" value="AFAMIN"/>
    <property type="match status" value="1"/>
</dbReference>
<dbReference type="PANTHER" id="PTHR11385">
    <property type="entry name" value="SERUM ALBUMIN-RELATED"/>
    <property type="match status" value="1"/>
</dbReference>
<dbReference type="FunFam" id="1.10.246.10:FF:000002">
    <property type="entry name" value="Serum albumin"/>
    <property type="match status" value="1"/>
</dbReference>
<dbReference type="CDD" id="cd00015">
    <property type="entry name" value="ALBUMIN"/>
    <property type="match status" value="2"/>
</dbReference>
<protein>
    <recommendedName>
        <fullName evidence="5">Albumin domain-containing protein</fullName>
    </recommendedName>
</protein>
<dbReference type="Pfam" id="PF00273">
    <property type="entry name" value="Serum_albumin"/>
    <property type="match status" value="3"/>
</dbReference>
<dbReference type="GO" id="GO:0005737">
    <property type="term" value="C:cytoplasm"/>
    <property type="evidence" value="ECO:0007669"/>
    <property type="project" value="TreeGrafter"/>
</dbReference>
<evidence type="ECO:0000256" key="1">
    <source>
        <dbReference type="ARBA" id="ARBA00004613"/>
    </source>
</evidence>
<dbReference type="AlphaFoldDB" id="A0AAD1WEU0"/>
<dbReference type="SMART" id="SM00103">
    <property type="entry name" value="ALBUMIN"/>
    <property type="match status" value="3"/>
</dbReference>
<gene>
    <name evidence="6" type="ORF">PECUL_23A007722</name>
</gene>
<dbReference type="PRINTS" id="PR00802">
    <property type="entry name" value="SERUMALBUMIN"/>
</dbReference>
<evidence type="ECO:0000313" key="7">
    <source>
        <dbReference type="Proteomes" id="UP001295444"/>
    </source>
</evidence>
<keyword evidence="7" id="KW-1185">Reference proteome</keyword>
<dbReference type="EMBL" id="OW240917">
    <property type="protein sequence ID" value="CAH2301427.1"/>
    <property type="molecule type" value="Genomic_DNA"/>
</dbReference>
<organism evidence="6 7">
    <name type="scientific">Pelobates cultripes</name>
    <name type="common">Western spadefoot toad</name>
    <dbReference type="NCBI Taxonomy" id="61616"/>
    <lineage>
        <taxon>Eukaryota</taxon>
        <taxon>Metazoa</taxon>
        <taxon>Chordata</taxon>
        <taxon>Craniata</taxon>
        <taxon>Vertebrata</taxon>
        <taxon>Euteleostomi</taxon>
        <taxon>Amphibia</taxon>
        <taxon>Batrachia</taxon>
        <taxon>Anura</taxon>
        <taxon>Pelobatoidea</taxon>
        <taxon>Pelobatidae</taxon>
        <taxon>Pelobates</taxon>
    </lineage>
</organism>
<dbReference type="SUPFAM" id="SSF48552">
    <property type="entry name" value="Serum albumin-like"/>
    <property type="match status" value="3"/>
</dbReference>
<feature type="domain" description="Albumin" evidence="5">
    <location>
        <begin position="234"/>
        <end position="426"/>
    </location>
</feature>
<keyword evidence="3" id="KW-0677">Repeat</keyword>
<name>A0AAD1WEU0_PELCU</name>
<evidence type="ECO:0000256" key="2">
    <source>
        <dbReference type="ARBA" id="ARBA00022525"/>
    </source>
</evidence>
<comment type="subcellular location">
    <subcellularLocation>
        <location evidence="1">Secreted</location>
    </subcellularLocation>
</comment>
<sequence length="632" mass="72455">MFTYIFSPHVIQICFQEVLQQNFAAMKWFILVCLIVGSTLIDSRNIIKRDAEHRTLVGIHKELGSEVFDAIVLIMLARNLQKCPLEEHAKIVAKISDFAKHCEQEHADEECKKPVNTLFYNSVCAIPDLATHYKWTEECCAKGDPDRVKCFHEHSHVELEPYKKPTSEELCKEFKADPKHIVQHYIHEVGRRFEDINPPAIIVLSQGYEGILTACCEAEDKDACLKEKMTEQHKVKLGLKYHHREICRIVNKYPVRTLRALKLSQISQKYPNANFATASKLTDEIVHLHQDCCHGDLLECMLERLELTEHTCEHHKELSSKLESCCKKPVLERTPCIIHQENDDVPADLPLLEKEFIDDPHVCEHFVKEQDVFLGRFLNEFSKRHQELSQIQNVRVAKGYQDILEKCCKESDPHECRKNAKTILDNAIKQSRDILEQNCGALEKLGDYQYQLILLTRYVQKIPVVTTPSLIEITTGMVEVGKKCCALDEKHRMPCADTGLSQIIGEMCERQEKTFINDNVAACCNGLYTERRACFIGLGPDTKYVPPPLDENIFHFDASLCTAAPEIILTQKKTLFTDFLKRKITLEADKITAASAEFTKIYEKCCAAEDHQVCFDTEKPLLIAKCKELVEH</sequence>
<feature type="domain" description="Albumin" evidence="5">
    <location>
        <begin position="45"/>
        <end position="233"/>
    </location>
</feature>
<proteinExistence type="predicted"/>
<dbReference type="InterPro" id="IPR000264">
    <property type="entry name" value="ALB/AFP/VDB"/>
</dbReference>
<accession>A0AAD1WEU0</accession>
<evidence type="ECO:0000256" key="3">
    <source>
        <dbReference type="ARBA" id="ARBA00022737"/>
    </source>
</evidence>
<dbReference type="GO" id="GO:0036094">
    <property type="term" value="F:small molecule binding"/>
    <property type="evidence" value="ECO:0007669"/>
    <property type="project" value="TreeGrafter"/>
</dbReference>
<keyword evidence="4" id="KW-1015">Disulfide bond</keyword>
<evidence type="ECO:0000313" key="6">
    <source>
        <dbReference type="EMBL" id="CAH2301427.1"/>
    </source>
</evidence>
<reference evidence="6" key="1">
    <citation type="submission" date="2022-03" db="EMBL/GenBank/DDBJ databases">
        <authorList>
            <person name="Alioto T."/>
            <person name="Alioto T."/>
            <person name="Gomez Garrido J."/>
        </authorList>
    </citation>
    <scope>NUCLEOTIDE SEQUENCE</scope>
</reference>
<keyword evidence="2" id="KW-0964">Secreted</keyword>
<dbReference type="GO" id="GO:0072562">
    <property type="term" value="C:blood microparticle"/>
    <property type="evidence" value="ECO:0007669"/>
    <property type="project" value="TreeGrafter"/>
</dbReference>
<dbReference type="PROSITE" id="PS51438">
    <property type="entry name" value="ALBUMIN_2"/>
    <property type="match status" value="3"/>
</dbReference>
<dbReference type="PROSITE" id="PS00212">
    <property type="entry name" value="ALBUMIN_1"/>
    <property type="match status" value="1"/>
</dbReference>
<evidence type="ECO:0000259" key="5">
    <source>
        <dbReference type="PROSITE" id="PS51438"/>
    </source>
</evidence>
<dbReference type="InterPro" id="IPR014760">
    <property type="entry name" value="Serum_albumin_N"/>
</dbReference>
<dbReference type="InterPro" id="IPR020857">
    <property type="entry name" value="Serum_albumin_CS"/>
</dbReference>
<dbReference type="InterPro" id="IPR020858">
    <property type="entry name" value="Serum_albumin-like"/>
</dbReference>
<feature type="domain" description="Albumin" evidence="5">
    <location>
        <begin position="427"/>
        <end position="624"/>
    </location>
</feature>
<dbReference type="Gene3D" id="1.10.246.10">
    <property type="match status" value="6"/>
</dbReference>